<evidence type="ECO:0000313" key="1">
    <source>
        <dbReference type="Proteomes" id="UP000504609"/>
    </source>
</evidence>
<gene>
    <name evidence="2" type="primary">LOC111443429</name>
</gene>
<dbReference type="RefSeq" id="XP_022937006.1">
    <property type="nucleotide sequence ID" value="XM_023081238.1"/>
</dbReference>
<dbReference type="GeneID" id="111443429"/>
<dbReference type="KEGG" id="cmos:111443429"/>
<dbReference type="AlphaFoldDB" id="A0A6J1F930"/>
<sequence>MKKEEKSGVLEMEKRIRKKLKNTNFIPWEEKKELIDKEELQLHKDLDQLTNWIKMVDSMNDEKLKDYLQDRPNEFKILKIPRCNPRRNEQRSEDPKYWTSYGIMASVWKFHKQDNEQHQLS</sequence>
<evidence type="ECO:0000313" key="2">
    <source>
        <dbReference type="RefSeq" id="XP_022937006.1"/>
    </source>
</evidence>
<name>A0A6J1F930_CUCMO</name>
<organism evidence="1 2">
    <name type="scientific">Cucurbita moschata</name>
    <name type="common">Winter crookneck squash</name>
    <name type="synonym">Cucurbita pepo var. moschata</name>
    <dbReference type="NCBI Taxonomy" id="3662"/>
    <lineage>
        <taxon>Eukaryota</taxon>
        <taxon>Viridiplantae</taxon>
        <taxon>Streptophyta</taxon>
        <taxon>Embryophyta</taxon>
        <taxon>Tracheophyta</taxon>
        <taxon>Spermatophyta</taxon>
        <taxon>Magnoliopsida</taxon>
        <taxon>eudicotyledons</taxon>
        <taxon>Gunneridae</taxon>
        <taxon>Pentapetalae</taxon>
        <taxon>rosids</taxon>
        <taxon>fabids</taxon>
        <taxon>Cucurbitales</taxon>
        <taxon>Cucurbitaceae</taxon>
        <taxon>Cucurbiteae</taxon>
        <taxon>Cucurbita</taxon>
    </lineage>
</organism>
<reference evidence="2" key="1">
    <citation type="submission" date="2025-08" db="UniProtKB">
        <authorList>
            <consortium name="RefSeq"/>
        </authorList>
    </citation>
    <scope>IDENTIFICATION</scope>
    <source>
        <tissue evidence="2">Young leaves</tissue>
    </source>
</reference>
<protein>
    <submittedName>
        <fullName evidence="2">Uncharacterized protein LOC111443429</fullName>
    </submittedName>
</protein>
<dbReference type="Proteomes" id="UP000504609">
    <property type="component" value="Unplaced"/>
</dbReference>
<accession>A0A6J1F930</accession>
<proteinExistence type="predicted"/>
<keyword evidence="1" id="KW-1185">Reference proteome</keyword>